<evidence type="ECO:0000313" key="13">
    <source>
        <dbReference type="Proteomes" id="UP000504629"/>
    </source>
</evidence>
<evidence type="ECO:0000256" key="3">
    <source>
        <dbReference type="ARBA" id="ARBA00022723"/>
    </source>
</evidence>
<dbReference type="PROSITE" id="PS00028">
    <property type="entry name" value="ZINC_FINGER_C2H2_1"/>
    <property type="match status" value="14"/>
</dbReference>
<reference evidence="14" key="1">
    <citation type="submission" date="2025-08" db="UniProtKB">
        <authorList>
            <consortium name="RefSeq"/>
        </authorList>
    </citation>
    <scope>IDENTIFICATION</scope>
    <source>
        <tissue evidence="14">Silk gland</tissue>
    </source>
</reference>
<dbReference type="OrthoDB" id="6077919at2759"/>
<dbReference type="PANTHER" id="PTHR24399">
    <property type="entry name" value="ZINC FINGER AND BTB DOMAIN-CONTAINING"/>
    <property type="match status" value="1"/>
</dbReference>
<feature type="domain" description="C2H2-type" evidence="12">
    <location>
        <begin position="476"/>
        <end position="503"/>
    </location>
</feature>
<dbReference type="SUPFAM" id="SSF57667">
    <property type="entry name" value="beta-beta-alpha zinc fingers"/>
    <property type="match status" value="9"/>
</dbReference>
<dbReference type="FunFam" id="3.30.160.60:FF:000352">
    <property type="entry name" value="zinc finger protein 3 homolog"/>
    <property type="match status" value="1"/>
</dbReference>
<dbReference type="Gene3D" id="3.30.160.60">
    <property type="entry name" value="Classic Zinc Finger"/>
    <property type="match status" value="11"/>
</dbReference>
<name>A0A6J2JEI7_BOMMA</name>
<dbReference type="InterPro" id="IPR013087">
    <property type="entry name" value="Znf_C2H2_type"/>
</dbReference>
<dbReference type="GO" id="GO:0000978">
    <property type="term" value="F:RNA polymerase II cis-regulatory region sequence-specific DNA binding"/>
    <property type="evidence" value="ECO:0007669"/>
    <property type="project" value="TreeGrafter"/>
</dbReference>
<keyword evidence="7" id="KW-0805">Transcription regulation</keyword>
<evidence type="ECO:0000256" key="4">
    <source>
        <dbReference type="ARBA" id="ARBA00022737"/>
    </source>
</evidence>
<comment type="similarity">
    <text evidence="2">Belongs to the krueppel C2H2-type zinc-finger protein family.</text>
</comment>
<gene>
    <name evidence="14" type="primary">LOC114241310</name>
</gene>
<feature type="domain" description="C2H2-type" evidence="12">
    <location>
        <begin position="286"/>
        <end position="313"/>
    </location>
</feature>
<evidence type="ECO:0000256" key="7">
    <source>
        <dbReference type="ARBA" id="ARBA00023015"/>
    </source>
</evidence>
<evidence type="ECO:0000256" key="11">
    <source>
        <dbReference type="PROSITE-ProRule" id="PRU00042"/>
    </source>
</evidence>
<dbReference type="SMART" id="SM00355">
    <property type="entry name" value="ZnF_C2H2"/>
    <property type="match status" value="20"/>
</dbReference>
<feature type="domain" description="C2H2-type" evidence="12">
    <location>
        <begin position="202"/>
        <end position="229"/>
    </location>
</feature>
<dbReference type="GeneID" id="114241310"/>
<keyword evidence="8" id="KW-0238">DNA-binding</keyword>
<keyword evidence="5 11" id="KW-0863">Zinc-finger</keyword>
<dbReference type="AlphaFoldDB" id="A0A6J2JEI7"/>
<evidence type="ECO:0000256" key="8">
    <source>
        <dbReference type="ARBA" id="ARBA00023125"/>
    </source>
</evidence>
<evidence type="ECO:0000256" key="9">
    <source>
        <dbReference type="ARBA" id="ARBA00023163"/>
    </source>
</evidence>
<evidence type="ECO:0000256" key="6">
    <source>
        <dbReference type="ARBA" id="ARBA00022833"/>
    </source>
</evidence>
<feature type="domain" description="C2H2-type" evidence="12">
    <location>
        <begin position="258"/>
        <end position="285"/>
    </location>
</feature>
<feature type="domain" description="C2H2-type" evidence="12">
    <location>
        <begin position="314"/>
        <end position="341"/>
    </location>
</feature>
<keyword evidence="10" id="KW-0539">Nucleus</keyword>
<accession>A0A6J2JEI7</accession>
<evidence type="ECO:0000256" key="2">
    <source>
        <dbReference type="ARBA" id="ARBA00006991"/>
    </source>
</evidence>
<feature type="domain" description="C2H2-type" evidence="12">
    <location>
        <begin position="371"/>
        <end position="398"/>
    </location>
</feature>
<keyword evidence="3" id="KW-0479">Metal-binding</keyword>
<dbReference type="RefSeq" id="XP_028027901.1">
    <property type="nucleotide sequence ID" value="XM_028172100.1"/>
</dbReference>
<evidence type="ECO:0000313" key="14">
    <source>
        <dbReference type="RefSeq" id="XP_028027901.1"/>
    </source>
</evidence>
<feature type="domain" description="C2H2-type" evidence="12">
    <location>
        <begin position="18"/>
        <end position="47"/>
    </location>
</feature>
<dbReference type="KEGG" id="bman:114241310"/>
<evidence type="ECO:0000256" key="5">
    <source>
        <dbReference type="ARBA" id="ARBA00022771"/>
    </source>
</evidence>
<evidence type="ECO:0000259" key="12">
    <source>
        <dbReference type="PROSITE" id="PS50157"/>
    </source>
</evidence>
<feature type="domain" description="C2H2-type" evidence="12">
    <location>
        <begin position="507"/>
        <end position="535"/>
    </location>
</feature>
<proteinExistence type="inferred from homology"/>
<organism evidence="13 14">
    <name type="scientific">Bombyx mandarina</name>
    <name type="common">Wild silk moth</name>
    <name type="synonym">Wild silkworm</name>
    <dbReference type="NCBI Taxonomy" id="7092"/>
    <lineage>
        <taxon>Eukaryota</taxon>
        <taxon>Metazoa</taxon>
        <taxon>Ecdysozoa</taxon>
        <taxon>Arthropoda</taxon>
        <taxon>Hexapoda</taxon>
        <taxon>Insecta</taxon>
        <taxon>Pterygota</taxon>
        <taxon>Neoptera</taxon>
        <taxon>Endopterygota</taxon>
        <taxon>Lepidoptera</taxon>
        <taxon>Glossata</taxon>
        <taxon>Ditrysia</taxon>
        <taxon>Bombycoidea</taxon>
        <taxon>Bombycidae</taxon>
        <taxon>Bombycinae</taxon>
        <taxon>Bombyx</taxon>
    </lineage>
</organism>
<evidence type="ECO:0000256" key="10">
    <source>
        <dbReference type="ARBA" id="ARBA00023242"/>
    </source>
</evidence>
<comment type="subcellular location">
    <subcellularLocation>
        <location evidence="1">Nucleus</location>
    </subcellularLocation>
</comment>
<keyword evidence="6" id="KW-0862">Zinc</keyword>
<feature type="domain" description="C2H2-type" evidence="12">
    <location>
        <begin position="342"/>
        <end position="370"/>
    </location>
</feature>
<dbReference type="InterPro" id="IPR036236">
    <property type="entry name" value="Znf_C2H2_sf"/>
</dbReference>
<keyword evidence="13" id="KW-1185">Reference proteome</keyword>
<dbReference type="GO" id="GO:0005654">
    <property type="term" value="C:nucleoplasm"/>
    <property type="evidence" value="ECO:0007669"/>
    <property type="project" value="TreeGrafter"/>
</dbReference>
<evidence type="ECO:0000256" key="1">
    <source>
        <dbReference type="ARBA" id="ARBA00004123"/>
    </source>
</evidence>
<feature type="domain" description="C2H2-type" evidence="12">
    <location>
        <begin position="621"/>
        <end position="649"/>
    </location>
</feature>
<dbReference type="Proteomes" id="UP000504629">
    <property type="component" value="Unplaced"/>
</dbReference>
<feature type="domain" description="C2H2-type" evidence="12">
    <location>
        <begin position="230"/>
        <end position="257"/>
    </location>
</feature>
<feature type="domain" description="C2H2-type" evidence="12">
    <location>
        <begin position="537"/>
        <end position="560"/>
    </location>
</feature>
<dbReference type="Pfam" id="PF00096">
    <property type="entry name" value="zf-C2H2"/>
    <property type="match status" value="10"/>
</dbReference>
<dbReference type="FunFam" id="3.30.160.60:FF:000075">
    <property type="entry name" value="Putative zinc finger protein 536"/>
    <property type="match status" value="1"/>
</dbReference>
<dbReference type="PROSITE" id="PS50157">
    <property type="entry name" value="ZINC_FINGER_C2H2_2"/>
    <property type="match status" value="15"/>
</dbReference>
<feature type="domain" description="C2H2-type" evidence="12">
    <location>
        <begin position="61"/>
        <end position="83"/>
    </location>
</feature>
<keyword evidence="9" id="KW-0804">Transcription</keyword>
<feature type="domain" description="C2H2-type" evidence="12">
    <location>
        <begin position="174"/>
        <end position="201"/>
    </location>
</feature>
<dbReference type="GO" id="GO:0008270">
    <property type="term" value="F:zinc ion binding"/>
    <property type="evidence" value="ECO:0007669"/>
    <property type="project" value="UniProtKB-KW"/>
</dbReference>
<protein>
    <submittedName>
        <fullName evidence="14">Zinc finger protein 208-like</fullName>
    </submittedName>
</protein>
<dbReference type="Pfam" id="PF12874">
    <property type="entry name" value="zf-met"/>
    <property type="match status" value="2"/>
</dbReference>
<sequence>MAQLLREVKVVLDRVKIYSCDQCPLGFLDQTDWCLHQTKFSHIKEKEENLSNNNNKYIKVHQCPDCNKKFVHESTLKAHSFVHEPIPYVCHCGVAYYKSCDLKDHKKLVHSDEMSIESIEEAIEPVKTKTSKPKMKSVQIKKLKNKKIRGRNSKPGSQKIKHNFDKKLNDNLVYSCPICNKTFKNKGNVVKHKVTHSEVKPYGCELCDARFTQKGSLNIHMKRHAGIKDEKCQYCGKEFLGRHARINHEYTHTKVKPYECKHCGKAFADRSATIRHERIHTRDMKYKCEYCSKGFTDASGVIRHRLMHKGKKDFACRICDKTFYTTTDLRIHLLSHTAVKDYQCDYCKNYFTKKCNLINHIRTIHYGQKLYRCTECFKNFSGTTNMIKHKCPNSVNKNLIKCELCGLRTRDISKHTKSFHTKNHFYLCDNCPNQYTWKWDLIRHMLKQHIKIKCKKCLSYFSSNSDLKRHNRIGCFKCKKCDKNLESEQTYKSHIKKHAKKEEFAKYSCTKCDCAFSLPASLTNHYRLKHLTDPAYYECDHCKKVFNTKLLLVSHVKDSHMNALYCDVCKKKFYSETEFRQHKRIVCQSPGNWFCEICDKTFSRRKGLSSHLLFHSSTASYECDYCGKKFKLKNLLAIHIRRKHIKETRKVPKKQPKSLVFIF</sequence>
<keyword evidence="4" id="KW-0677">Repeat</keyword>
<dbReference type="PANTHER" id="PTHR24399:SF23">
    <property type="entry name" value="C2H2-TYPE DOMAIN-CONTAINING PROTEIN"/>
    <property type="match status" value="1"/>
</dbReference>
<dbReference type="GO" id="GO:0001227">
    <property type="term" value="F:DNA-binding transcription repressor activity, RNA polymerase II-specific"/>
    <property type="evidence" value="ECO:0007669"/>
    <property type="project" value="TreeGrafter"/>
</dbReference>
<feature type="domain" description="C2H2-type" evidence="12">
    <location>
        <begin position="593"/>
        <end position="620"/>
    </location>
</feature>